<sequence>MGQGHSRPGPTLGWGRQSLPVHGESLASSLPPTHAKSESMRRSRGLWSPTSMAPGYQVMPSCLAQPATPGHGSHPQLPIVPLWFQLPPRKLIRWRRGELTCERWLLWRGDYRRHATVVLRRATRAAREHVLDAIRSSPDARVFIDGLPPLPLRGRHYSRSSVRGSPTVAGRELLLAAGAGQRQQEAPPNGPGRSVRALEVYYSKYTQRCIKMEGRDFACPLWEVRTETPASPIGLQICWMVNTNADDVAMSATHTPALPDASFNIARTRKAMDSNGCTVASPMLKAAWQFPTAHQSIEGTRPNLFAGGHGG</sequence>
<keyword evidence="3" id="KW-1185">Reference proteome</keyword>
<name>A0A6A5WBJ1_9PLEO</name>
<reference evidence="2" key="1">
    <citation type="journal article" date="2020" name="Stud. Mycol.">
        <title>101 Dothideomycetes genomes: a test case for predicting lifestyles and emergence of pathogens.</title>
        <authorList>
            <person name="Haridas S."/>
            <person name="Albert R."/>
            <person name="Binder M."/>
            <person name="Bloem J."/>
            <person name="Labutti K."/>
            <person name="Salamov A."/>
            <person name="Andreopoulos B."/>
            <person name="Baker S."/>
            <person name="Barry K."/>
            <person name="Bills G."/>
            <person name="Bluhm B."/>
            <person name="Cannon C."/>
            <person name="Castanera R."/>
            <person name="Culley D."/>
            <person name="Daum C."/>
            <person name="Ezra D."/>
            <person name="Gonzalez J."/>
            <person name="Henrissat B."/>
            <person name="Kuo A."/>
            <person name="Liang C."/>
            <person name="Lipzen A."/>
            <person name="Lutzoni F."/>
            <person name="Magnuson J."/>
            <person name="Mondo S."/>
            <person name="Nolan M."/>
            <person name="Ohm R."/>
            <person name="Pangilinan J."/>
            <person name="Park H.-J."/>
            <person name="Ramirez L."/>
            <person name="Alfaro M."/>
            <person name="Sun H."/>
            <person name="Tritt A."/>
            <person name="Yoshinaga Y."/>
            <person name="Zwiers L.-H."/>
            <person name="Turgeon B."/>
            <person name="Goodwin S."/>
            <person name="Spatafora J."/>
            <person name="Crous P."/>
            <person name="Grigoriev I."/>
        </authorList>
    </citation>
    <scope>NUCLEOTIDE SEQUENCE</scope>
    <source>
        <strain evidence="2">CBS 123094</strain>
    </source>
</reference>
<organism evidence="2 3">
    <name type="scientific">Amniculicola lignicola CBS 123094</name>
    <dbReference type="NCBI Taxonomy" id="1392246"/>
    <lineage>
        <taxon>Eukaryota</taxon>
        <taxon>Fungi</taxon>
        <taxon>Dikarya</taxon>
        <taxon>Ascomycota</taxon>
        <taxon>Pezizomycotina</taxon>
        <taxon>Dothideomycetes</taxon>
        <taxon>Pleosporomycetidae</taxon>
        <taxon>Pleosporales</taxon>
        <taxon>Amniculicolaceae</taxon>
        <taxon>Amniculicola</taxon>
    </lineage>
</organism>
<dbReference type="Proteomes" id="UP000799779">
    <property type="component" value="Unassembled WGS sequence"/>
</dbReference>
<accession>A0A6A5WBJ1</accession>
<dbReference type="EMBL" id="ML977599">
    <property type="protein sequence ID" value="KAF1999042.1"/>
    <property type="molecule type" value="Genomic_DNA"/>
</dbReference>
<feature type="region of interest" description="Disordered" evidence="1">
    <location>
        <begin position="23"/>
        <end position="46"/>
    </location>
</feature>
<evidence type="ECO:0000313" key="2">
    <source>
        <dbReference type="EMBL" id="KAF1999042.1"/>
    </source>
</evidence>
<protein>
    <submittedName>
        <fullName evidence="2">Uncharacterized protein</fullName>
    </submittedName>
</protein>
<proteinExistence type="predicted"/>
<gene>
    <name evidence="2" type="ORF">P154DRAFT_577428</name>
</gene>
<evidence type="ECO:0000256" key="1">
    <source>
        <dbReference type="SAM" id="MobiDB-lite"/>
    </source>
</evidence>
<evidence type="ECO:0000313" key="3">
    <source>
        <dbReference type="Proteomes" id="UP000799779"/>
    </source>
</evidence>
<dbReference type="AlphaFoldDB" id="A0A6A5WBJ1"/>